<keyword evidence="3" id="KW-1185">Reference proteome</keyword>
<feature type="compositionally biased region" description="Low complexity" evidence="1">
    <location>
        <begin position="14"/>
        <end position="23"/>
    </location>
</feature>
<protein>
    <submittedName>
        <fullName evidence="2">Uncharacterized protein</fullName>
    </submittedName>
</protein>
<evidence type="ECO:0000313" key="2">
    <source>
        <dbReference type="EMBL" id="KAF7371580.1"/>
    </source>
</evidence>
<sequence length="220" mass="25095">MPSTPNDPLALLDSPASPTAPTSPEKRVWKKMDARAYRALDLKDDPVRAWILANMYPLFLDAISNKTFDGSRETFVKSVLLKEFEKTWDFSGKGYNMGDFKTKFWLIIKNHYDTNDNRSRKVKKEAATPPANKPRAVNALSIYRRTHRASIAECANAKLSAAGDPIPRTHRLAVRNLTAREMYEGCDDAVRNEMEEAARLENAHRRWTHGSRYKQVLADK</sequence>
<evidence type="ECO:0000313" key="3">
    <source>
        <dbReference type="Proteomes" id="UP000620124"/>
    </source>
</evidence>
<accession>A0A8H6Z2U1</accession>
<dbReference type="Proteomes" id="UP000620124">
    <property type="component" value="Unassembled WGS sequence"/>
</dbReference>
<dbReference type="AlphaFoldDB" id="A0A8H6Z2U1"/>
<dbReference type="EMBL" id="JACAZI010000001">
    <property type="protein sequence ID" value="KAF7371580.1"/>
    <property type="molecule type" value="Genomic_DNA"/>
</dbReference>
<feature type="region of interest" description="Disordered" evidence="1">
    <location>
        <begin position="1"/>
        <end position="27"/>
    </location>
</feature>
<organism evidence="2 3">
    <name type="scientific">Mycena venus</name>
    <dbReference type="NCBI Taxonomy" id="2733690"/>
    <lineage>
        <taxon>Eukaryota</taxon>
        <taxon>Fungi</taxon>
        <taxon>Dikarya</taxon>
        <taxon>Basidiomycota</taxon>
        <taxon>Agaricomycotina</taxon>
        <taxon>Agaricomycetes</taxon>
        <taxon>Agaricomycetidae</taxon>
        <taxon>Agaricales</taxon>
        <taxon>Marasmiineae</taxon>
        <taxon>Mycenaceae</taxon>
        <taxon>Mycena</taxon>
    </lineage>
</organism>
<proteinExistence type="predicted"/>
<evidence type="ECO:0000256" key="1">
    <source>
        <dbReference type="SAM" id="MobiDB-lite"/>
    </source>
</evidence>
<gene>
    <name evidence="2" type="ORF">MVEN_00013400</name>
</gene>
<name>A0A8H6Z2U1_9AGAR</name>
<dbReference type="OrthoDB" id="2993414at2759"/>
<comment type="caution">
    <text evidence="2">The sequence shown here is derived from an EMBL/GenBank/DDBJ whole genome shotgun (WGS) entry which is preliminary data.</text>
</comment>
<reference evidence="2" key="1">
    <citation type="submission" date="2020-05" db="EMBL/GenBank/DDBJ databases">
        <title>Mycena genomes resolve the evolution of fungal bioluminescence.</title>
        <authorList>
            <person name="Tsai I.J."/>
        </authorList>
    </citation>
    <scope>NUCLEOTIDE SEQUENCE</scope>
    <source>
        <strain evidence="2">CCC161011</strain>
    </source>
</reference>